<dbReference type="AlphaFoldDB" id="A0A655JSG9"/>
<gene>
    <name evidence="2" type="ORF">ERS007741_04635</name>
</gene>
<protein>
    <submittedName>
        <fullName evidence="2">Uncharacterized protein</fullName>
    </submittedName>
</protein>
<name>A0A655JSG9_MYCTX</name>
<accession>A0A655JSG9</accession>
<evidence type="ECO:0000313" key="2">
    <source>
        <dbReference type="EMBL" id="COX66655.1"/>
    </source>
</evidence>
<evidence type="ECO:0000313" key="3">
    <source>
        <dbReference type="Proteomes" id="UP000048600"/>
    </source>
</evidence>
<dbReference type="Proteomes" id="UP000048600">
    <property type="component" value="Unassembled WGS sequence"/>
</dbReference>
<sequence>MSETAPCEPPNTSSTRASSGKPKCARASARSTARSSAAIDARTGTPTTSARRSPESGTAESTRSAVWAPTRLASPALALASWITTGIRRRRRGGKGRPRAAR</sequence>
<feature type="region of interest" description="Disordered" evidence="1">
    <location>
        <begin position="1"/>
        <end position="67"/>
    </location>
</feature>
<feature type="compositionally biased region" description="Low complexity" evidence="1">
    <location>
        <begin position="25"/>
        <end position="42"/>
    </location>
</feature>
<reference evidence="2 3" key="1">
    <citation type="submission" date="2015-03" db="EMBL/GenBank/DDBJ databases">
        <authorList>
            <consortium name="Pathogen Informatics"/>
        </authorList>
    </citation>
    <scope>NUCLEOTIDE SEQUENCE [LARGE SCALE GENOMIC DNA]</scope>
    <source>
        <strain evidence="2 3">P00601463</strain>
    </source>
</reference>
<proteinExistence type="predicted"/>
<evidence type="ECO:0000256" key="1">
    <source>
        <dbReference type="SAM" id="MobiDB-lite"/>
    </source>
</evidence>
<feature type="compositionally biased region" description="Polar residues" evidence="1">
    <location>
        <begin position="44"/>
        <end position="64"/>
    </location>
</feature>
<organism evidence="2 3">
    <name type="scientific">Mycobacterium tuberculosis</name>
    <dbReference type="NCBI Taxonomy" id="1773"/>
    <lineage>
        <taxon>Bacteria</taxon>
        <taxon>Bacillati</taxon>
        <taxon>Actinomycetota</taxon>
        <taxon>Actinomycetes</taxon>
        <taxon>Mycobacteriales</taxon>
        <taxon>Mycobacteriaceae</taxon>
        <taxon>Mycobacterium</taxon>
        <taxon>Mycobacterium tuberculosis complex</taxon>
    </lineage>
</organism>
<dbReference type="EMBL" id="CHKL01001085">
    <property type="protein sequence ID" value="COX66655.1"/>
    <property type="molecule type" value="Genomic_DNA"/>
</dbReference>